<sequence>MKNKYLIIGVSVVFIILLSVFTVHTIQIINSNMVEEAAQDKIMQTEIIEKIHKQLDSYPISGIVLTHNSLEDIDINFSTELELKDDTKKRLNKLCIAL</sequence>
<dbReference type="RefSeq" id="WP_115750896.1">
    <property type="nucleotide sequence ID" value="NZ_PIOD01000023.1"/>
</dbReference>
<dbReference type="EMBL" id="PIOD01000023">
    <property type="protein sequence ID" value="RDW15883.1"/>
    <property type="molecule type" value="Genomic_DNA"/>
</dbReference>
<gene>
    <name evidence="1" type="ORF">CWR45_16160</name>
</gene>
<name>A0A3D8PIF7_9BACI</name>
<proteinExistence type="predicted"/>
<accession>A0A3D8PIF7</accession>
<evidence type="ECO:0000313" key="1">
    <source>
        <dbReference type="EMBL" id="RDW15883.1"/>
    </source>
</evidence>
<keyword evidence="2" id="KW-1185">Reference proteome</keyword>
<dbReference type="AlphaFoldDB" id="A0A3D8PIF7"/>
<reference evidence="2" key="1">
    <citation type="submission" date="2017-11" db="EMBL/GenBank/DDBJ databases">
        <authorList>
            <person name="Zhu W."/>
        </authorList>
    </citation>
    <scope>NUCLEOTIDE SEQUENCE [LARGE SCALE GENOMIC DNA]</scope>
    <source>
        <strain evidence="2">CAU 1051</strain>
    </source>
</reference>
<organism evidence="1 2">
    <name type="scientific">Oceanobacillus chungangensis</name>
    <dbReference type="NCBI Taxonomy" id="1229152"/>
    <lineage>
        <taxon>Bacteria</taxon>
        <taxon>Bacillati</taxon>
        <taxon>Bacillota</taxon>
        <taxon>Bacilli</taxon>
        <taxon>Bacillales</taxon>
        <taxon>Bacillaceae</taxon>
        <taxon>Oceanobacillus</taxon>
    </lineage>
</organism>
<comment type="caution">
    <text evidence="1">The sequence shown here is derived from an EMBL/GenBank/DDBJ whole genome shotgun (WGS) entry which is preliminary data.</text>
</comment>
<dbReference type="Proteomes" id="UP000256520">
    <property type="component" value="Unassembled WGS sequence"/>
</dbReference>
<protein>
    <submittedName>
        <fullName evidence="1">Uncharacterized protein</fullName>
    </submittedName>
</protein>
<evidence type="ECO:0000313" key="2">
    <source>
        <dbReference type="Proteomes" id="UP000256520"/>
    </source>
</evidence>